<reference evidence="1" key="1">
    <citation type="submission" date="2022-11" db="EMBL/GenBank/DDBJ databases">
        <authorList>
            <person name="Petersen C."/>
        </authorList>
    </citation>
    <scope>NUCLEOTIDE SEQUENCE</scope>
    <source>
        <strain evidence="1">IBT 30069</strain>
    </source>
</reference>
<reference evidence="1" key="2">
    <citation type="journal article" date="2023" name="IMA Fungus">
        <title>Comparative genomic study of the Penicillium genus elucidates a diverse pangenome and 15 lateral gene transfer events.</title>
        <authorList>
            <person name="Petersen C."/>
            <person name="Sorensen T."/>
            <person name="Nielsen M.R."/>
            <person name="Sondergaard T.E."/>
            <person name="Sorensen J.L."/>
            <person name="Fitzpatrick D.A."/>
            <person name="Frisvad J.C."/>
            <person name="Nielsen K.L."/>
        </authorList>
    </citation>
    <scope>NUCLEOTIDE SEQUENCE</scope>
    <source>
        <strain evidence="1">IBT 30069</strain>
    </source>
</reference>
<protein>
    <submittedName>
        <fullName evidence="1">Uncharacterized protein</fullName>
    </submittedName>
</protein>
<comment type="caution">
    <text evidence="1">The sequence shown here is derived from an EMBL/GenBank/DDBJ whole genome shotgun (WGS) entry which is preliminary data.</text>
</comment>
<sequence length="213" mass="23447">MLLRLDTGIAEFEDDPDIGCDINGNVFPEVELTCLDDTGCDTMSIKFSDMKLLMGDDACEFAAPANHLMGFTKFRNADGSTCYSMIIAVEINMYGEDENGDAALMLNEWTPITCAVFPEEADSNPHVERLNGPWLRQMFYVGSAPVAQPSVYGALGKKAFMAGNLLPRISPEERVVPAFTRPRYGVRWIKTADGDIIPRPDKKKGGRVPGETE</sequence>
<evidence type="ECO:0000313" key="1">
    <source>
        <dbReference type="EMBL" id="KAJ5093415.1"/>
    </source>
</evidence>
<gene>
    <name evidence="1" type="ORF">N7456_009276</name>
</gene>
<dbReference type="Proteomes" id="UP001149165">
    <property type="component" value="Unassembled WGS sequence"/>
</dbReference>
<keyword evidence="2" id="KW-1185">Reference proteome</keyword>
<accession>A0A9W9F4M7</accession>
<dbReference type="AlphaFoldDB" id="A0A9W9F4M7"/>
<evidence type="ECO:0000313" key="2">
    <source>
        <dbReference type="Proteomes" id="UP001149165"/>
    </source>
</evidence>
<name>A0A9W9F4M7_9EURO</name>
<proteinExistence type="predicted"/>
<organism evidence="1 2">
    <name type="scientific">Penicillium angulare</name>
    <dbReference type="NCBI Taxonomy" id="116970"/>
    <lineage>
        <taxon>Eukaryota</taxon>
        <taxon>Fungi</taxon>
        <taxon>Dikarya</taxon>
        <taxon>Ascomycota</taxon>
        <taxon>Pezizomycotina</taxon>
        <taxon>Eurotiomycetes</taxon>
        <taxon>Eurotiomycetidae</taxon>
        <taxon>Eurotiales</taxon>
        <taxon>Aspergillaceae</taxon>
        <taxon>Penicillium</taxon>
    </lineage>
</organism>
<dbReference type="EMBL" id="JAPQKH010000006">
    <property type="protein sequence ID" value="KAJ5093415.1"/>
    <property type="molecule type" value="Genomic_DNA"/>
</dbReference>